<protein>
    <submittedName>
        <fullName evidence="1">Uncharacterized protein</fullName>
    </submittedName>
</protein>
<sequence length="192" mass="22054">MNAAFMPRLSSLLEVRPREFGTKHAGWPNMWQPMVAHQSKFERFFFWALAVEDPELSPPGDQEKAGIEGGPFAARDRHVHLKWPMIMTPLESILQVKGSVELYEERLVKNELVWMVEPGGRMRFAPELTEAMHMKPWRILPTKPRRMLGKLTTADALGTSLGSLQSRLQSALGPWLPAYFKSEQDDWRWGRG</sequence>
<dbReference type="Proteomes" id="UP000612055">
    <property type="component" value="Unassembled WGS sequence"/>
</dbReference>
<evidence type="ECO:0000313" key="2">
    <source>
        <dbReference type="Proteomes" id="UP000612055"/>
    </source>
</evidence>
<dbReference type="AlphaFoldDB" id="A0A835XSJ5"/>
<keyword evidence="2" id="KW-1185">Reference proteome</keyword>
<name>A0A835XSJ5_9CHLO</name>
<comment type="caution">
    <text evidence="1">The sequence shown here is derived from an EMBL/GenBank/DDBJ whole genome shotgun (WGS) entry which is preliminary data.</text>
</comment>
<reference evidence="1" key="1">
    <citation type="journal article" date="2020" name="bioRxiv">
        <title>Comparative genomics of Chlamydomonas.</title>
        <authorList>
            <person name="Craig R.J."/>
            <person name="Hasan A.R."/>
            <person name="Ness R.W."/>
            <person name="Keightley P.D."/>
        </authorList>
    </citation>
    <scope>NUCLEOTIDE SEQUENCE</scope>
    <source>
        <strain evidence="1">CCAP 11/70</strain>
    </source>
</reference>
<accession>A0A835XSJ5</accession>
<gene>
    <name evidence="1" type="ORF">HYH03_013192</name>
</gene>
<organism evidence="1 2">
    <name type="scientific">Edaphochlamys debaryana</name>
    <dbReference type="NCBI Taxonomy" id="47281"/>
    <lineage>
        <taxon>Eukaryota</taxon>
        <taxon>Viridiplantae</taxon>
        <taxon>Chlorophyta</taxon>
        <taxon>core chlorophytes</taxon>
        <taxon>Chlorophyceae</taxon>
        <taxon>CS clade</taxon>
        <taxon>Chlamydomonadales</taxon>
        <taxon>Chlamydomonadales incertae sedis</taxon>
        <taxon>Edaphochlamys</taxon>
    </lineage>
</organism>
<proteinExistence type="predicted"/>
<dbReference type="EMBL" id="JAEHOE010000086">
    <property type="protein sequence ID" value="KAG2488198.1"/>
    <property type="molecule type" value="Genomic_DNA"/>
</dbReference>
<evidence type="ECO:0000313" key="1">
    <source>
        <dbReference type="EMBL" id="KAG2488198.1"/>
    </source>
</evidence>
<dbReference type="OrthoDB" id="544217at2759"/>